<sequence>MMKMKKIMGVLALTSILGSSVTGPLNVLLAEAFASQKGVNSGYVVPNPNLYTATGKRIDAGNGYFTLEGKKMQHGDHVTNDEGEKGLVGGSSLFLEDRPNLFFYSDSSDMTVSHYRVGVEDEQENVLSTELKTVPGKEYVLTFDLYTRIGSVAASDFGDSLTKMGITDKNKCCDR</sequence>
<proteinExistence type="predicted"/>
<gene>
    <name evidence="2" type="ORF">PGRAN_13428</name>
</gene>
<organism evidence="2 3">
    <name type="scientific">Listeria grandensis FSL F6-0971</name>
    <dbReference type="NCBI Taxonomy" id="1265819"/>
    <lineage>
        <taxon>Bacteria</taxon>
        <taxon>Bacillati</taxon>
        <taxon>Bacillota</taxon>
        <taxon>Bacilli</taxon>
        <taxon>Bacillales</taxon>
        <taxon>Listeriaceae</taxon>
        <taxon>Listeria</taxon>
    </lineage>
</organism>
<feature type="chain" id="PRO_5038462818" evidence="1">
    <location>
        <begin position="23"/>
        <end position="175"/>
    </location>
</feature>
<dbReference type="Proteomes" id="UP000019253">
    <property type="component" value="Unassembled WGS sequence"/>
</dbReference>
<evidence type="ECO:0000313" key="3">
    <source>
        <dbReference type="Proteomes" id="UP000019253"/>
    </source>
</evidence>
<evidence type="ECO:0000256" key="1">
    <source>
        <dbReference type="SAM" id="SignalP"/>
    </source>
</evidence>
<accession>W7BPN8</accession>
<feature type="signal peptide" evidence="1">
    <location>
        <begin position="1"/>
        <end position="22"/>
    </location>
</feature>
<evidence type="ECO:0000313" key="2">
    <source>
        <dbReference type="EMBL" id="EUJ22068.1"/>
    </source>
</evidence>
<comment type="caution">
    <text evidence="2">The sequence shown here is derived from an EMBL/GenBank/DDBJ whole genome shotgun (WGS) entry which is preliminary data.</text>
</comment>
<dbReference type="RefSeq" id="WP_036067483.1">
    <property type="nucleotide sequence ID" value="NZ_AODD01000024.1"/>
</dbReference>
<keyword evidence="3" id="KW-1185">Reference proteome</keyword>
<dbReference type="PATRIC" id="fig|1265819.5.peg.2675"/>
<dbReference type="AlphaFoldDB" id="W7BPN8"/>
<dbReference type="EMBL" id="AODD01000024">
    <property type="protein sequence ID" value="EUJ22068.1"/>
    <property type="molecule type" value="Genomic_DNA"/>
</dbReference>
<keyword evidence="1" id="KW-0732">Signal</keyword>
<protein>
    <submittedName>
        <fullName evidence="2">Uncharacterized protein</fullName>
    </submittedName>
</protein>
<reference evidence="2 3" key="1">
    <citation type="journal article" date="2014" name="Int. J. Syst. Evol. Microbiol.">
        <title>Listeria floridensis sp. nov., Listeria aquatica sp. nov., Listeria cornellensis sp. nov., Listeria riparia sp. nov. and Listeria grandensis sp. nov., from agricultural and natural environments.</title>
        <authorList>
            <person name="den Bakker H.C."/>
            <person name="Warchocki S."/>
            <person name="Wright E.M."/>
            <person name="Allred A.F."/>
            <person name="Ahlstrom C."/>
            <person name="Manuel C.S."/>
            <person name="Stasiewicz M.J."/>
            <person name="Burrell A."/>
            <person name="Roof S."/>
            <person name="Strawn L."/>
            <person name="Fortes E.D."/>
            <person name="Nightingale K.K."/>
            <person name="Kephart D."/>
            <person name="Wiedmann M."/>
        </authorList>
    </citation>
    <scope>NUCLEOTIDE SEQUENCE [LARGE SCALE GENOMIC DNA]</scope>
    <source>
        <strain evidence="3">FSL F6-971</strain>
    </source>
</reference>
<name>W7BPN8_9LIST</name>